<dbReference type="GO" id="GO:0005634">
    <property type="term" value="C:nucleus"/>
    <property type="evidence" value="ECO:0007669"/>
    <property type="project" value="UniProtKB-SubCell"/>
</dbReference>
<keyword evidence="2" id="KW-0539">Nucleus</keyword>
<gene>
    <name evidence="5" type="ORF">AVEN_102342_1</name>
    <name evidence="8" type="ORF">AVEN_134729_1</name>
    <name evidence="6" type="ORF">AVEN_34952_1</name>
    <name evidence="7" type="ORF">AVEN_861_1</name>
</gene>
<accession>A0A4Y2UIY3</accession>
<dbReference type="SMART" id="SM00414">
    <property type="entry name" value="H2A"/>
    <property type="match status" value="1"/>
</dbReference>
<evidence type="ECO:0000313" key="7">
    <source>
        <dbReference type="EMBL" id="GBO12085.1"/>
    </source>
</evidence>
<dbReference type="GO" id="GO:0003677">
    <property type="term" value="F:DNA binding"/>
    <property type="evidence" value="ECO:0007669"/>
    <property type="project" value="UniProtKB-KW"/>
</dbReference>
<feature type="region of interest" description="Disordered" evidence="3">
    <location>
        <begin position="1"/>
        <end position="20"/>
    </location>
</feature>
<dbReference type="GO" id="GO:0000786">
    <property type="term" value="C:nucleosome"/>
    <property type="evidence" value="ECO:0007669"/>
    <property type="project" value="UniProtKB-KW"/>
</dbReference>
<evidence type="ECO:0000256" key="2">
    <source>
        <dbReference type="RuleBase" id="RU003767"/>
    </source>
</evidence>
<evidence type="ECO:0000259" key="4">
    <source>
        <dbReference type="Pfam" id="PF00125"/>
    </source>
</evidence>
<comment type="caution">
    <text evidence="8">The sequence shown here is derived from an EMBL/GenBank/DDBJ whole genome shotgun (WGS) entry which is preliminary data.</text>
</comment>
<dbReference type="GO" id="GO:0046982">
    <property type="term" value="F:protein heterodimerization activity"/>
    <property type="evidence" value="ECO:0007669"/>
    <property type="project" value="InterPro"/>
</dbReference>
<dbReference type="SUPFAM" id="SSF47113">
    <property type="entry name" value="Histone-fold"/>
    <property type="match status" value="1"/>
</dbReference>
<comment type="similarity">
    <text evidence="2">Belongs to the histone H2A family.</text>
</comment>
<dbReference type="InterPro" id="IPR009072">
    <property type="entry name" value="Histone-fold"/>
</dbReference>
<comment type="subcellular location">
    <subcellularLocation>
        <location evidence="2">Nucleus</location>
    </subcellularLocation>
</comment>
<dbReference type="EMBL" id="BGPR01036747">
    <property type="protein sequence ID" value="GBO12085.1"/>
    <property type="molecule type" value="Genomic_DNA"/>
</dbReference>
<dbReference type="PANTHER" id="PTHR23430">
    <property type="entry name" value="HISTONE H2A"/>
    <property type="match status" value="1"/>
</dbReference>
<dbReference type="AlphaFoldDB" id="A0A4Y2UIY3"/>
<dbReference type="Proteomes" id="UP000499080">
    <property type="component" value="Unassembled WGS sequence"/>
</dbReference>
<comment type="subunit">
    <text evidence="2">The nucleosome is a histone octamer containing two molecules each of H2A, H2B, H3 and H4 assembled in one H3-H4 heterotetramer and two H2A-H2B heterodimers. The octamer wraps approximately 147 bp of DNA.</text>
</comment>
<keyword evidence="2" id="KW-0238">DNA-binding</keyword>
<evidence type="ECO:0000313" key="5">
    <source>
        <dbReference type="EMBL" id="GBO10190.1"/>
    </source>
</evidence>
<dbReference type="Pfam" id="PF00125">
    <property type="entry name" value="Histone"/>
    <property type="match status" value="1"/>
</dbReference>
<evidence type="ECO:0000313" key="9">
    <source>
        <dbReference type="Proteomes" id="UP000499080"/>
    </source>
</evidence>
<keyword evidence="1" id="KW-1017">Isopeptide bond</keyword>
<keyword evidence="2" id="KW-0544">Nucleosome core</keyword>
<name>A0A4Y2UIY3_ARAVE</name>
<dbReference type="InterPro" id="IPR002119">
    <property type="entry name" value="Histone_H2A"/>
</dbReference>
<reference evidence="8 9" key="1">
    <citation type="journal article" date="2019" name="Sci. Rep.">
        <title>Orb-weaving spider Araneus ventricosus genome elucidates the spidroin gene catalogue.</title>
        <authorList>
            <person name="Kono N."/>
            <person name="Nakamura H."/>
            <person name="Ohtoshi R."/>
            <person name="Moran D.A.P."/>
            <person name="Shinohara A."/>
            <person name="Yoshida Y."/>
            <person name="Fujiwara M."/>
            <person name="Mori M."/>
            <person name="Tomita M."/>
            <person name="Arakawa K."/>
        </authorList>
    </citation>
    <scope>NUCLEOTIDE SEQUENCE [LARGE SCALE GENOMIC DNA]</scope>
</reference>
<proteinExistence type="inferred from homology"/>
<evidence type="ECO:0000313" key="6">
    <source>
        <dbReference type="EMBL" id="GBO10192.1"/>
    </source>
</evidence>
<dbReference type="EMBL" id="BGPR01035374">
    <property type="protein sequence ID" value="GBO10190.1"/>
    <property type="molecule type" value="Genomic_DNA"/>
</dbReference>
<evidence type="ECO:0000256" key="3">
    <source>
        <dbReference type="SAM" id="MobiDB-lite"/>
    </source>
</evidence>
<dbReference type="InterPro" id="IPR007125">
    <property type="entry name" value="H2A/H2B/H3"/>
</dbReference>
<dbReference type="Gene3D" id="1.10.20.10">
    <property type="entry name" value="Histone, subunit A"/>
    <property type="match status" value="1"/>
</dbReference>
<feature type="domain" description="Core Histone H2A/H2B/H3" evidence="4">
    <location>
        <begin position="5"/>
        <end position="76"/>
    </location>
</feature>
<dbReference type="GO" id="GO:0030527">
    <property type="term" value="F:structural constituent of chromatin"/>
    <property type="evidence" value="ECO:0007669"/>
    <property type="project" value="InterPro"/>
</dbReference>
<keyword evidence="2" id="KW-0158">Chromosome</keyword>
<dbReference type="EMBL" id="BGPR01036752">
    <property type="protein sequence ID" value="GBO12091.1"/>
    <property type="molecule type" value="Genomic_DNA"/>
</dbReference>
<evidence type="ECO:0000313" key="8">
    <source>
        <dbReference type="EMBL" id="GBO12091.1"/>
    </source>
</evidence>
<dbReference type="PRINTS" id="PR00620">
    <property type="entry name" value="HISTONEH2A"/>
</dbReference>
<keyword evidence="9" id="KW-1185">Reference proteome</keyword>
<sequence length="105" mass="12171">MSPTTRSQSRKYKTSSSESQELPVFNVDRIHRKLKKKFHRLHLQHDASVFLAAVLEYLTVEVVTLSKKLIMKNNRRIRSSQVKQILQTDPDLTILLSKVTIPTDI</sequence>
<organism evidence="8 9">
    <name type="scientific">Araneus ventricosus</name>
    <name type="common">Orbweaver spider</name>
    <name type="synonym">Epeira ventricosa</name>
    <dbReference type="NCBI Taxonomy" id="182803"/>
    <lineage>
        <taxon>Eukaryota</taxon>
        <taxon>Metazoa</taxon>
        <taxon>Ecdysozoa</taxon>
        <taxon>Arthropoda</taxon>
        <taxon>Chelicerata</taxon>
        <taxon>Arachnida</taxon>
        <taxon>Araneae</taxon>
        <taxon>Araneomorphae</taxon>
        <taxon>Entelegynae</taxon>
        <taxon>Araneoidea</taxon>
        <taxon>Araneidae</taxon>
        <taxon>Araneus</taxon>
    </lineage>
</organism>
<evidence type="ECO:0000256" key="1">
    <source>
        <dbReference type="ARBA" id="ARBA00022499"/>
    </source>
</evidence>
<dbReference type="EMBL" id="BGPR01035376">
    <property type="protein sequence ID" value="GBO10192.1"/>
    <property type="molecule type" value="Genomic_DNA"/>
</dbReference>
<protein>
    <recommendedName>
        <fullName evidence="2">Histone H2A</fullName>
    </recommendedName>
</protein>